<proteinExistence type="predicted"/>
<dbReference type="SUPFAM" id="SSF46689">
    <property type="entry name" value="Homeodomain-like"/>
    <property type="match status" value="1"/>
</dbReference>
<protein>
    <submittedName>
        <fullName evidence="4">TetR/AcrR family transcriptional regulator</fullName>
    </submittedName>
</protein>
<dbReference type="Gene3D" id="1.10.10.60">
    <property type="entry name" value="Homeodomain-like"/>
    <property type="match status" value="1"/>
</dbReference>
<dbReference type="Pfam" id="PF00440">
    <property type="entry name" value="TetR_N"/>
    <property type="match status" value="1"/>
</dbReference>
<dbReference type="InterPro" id="IPR009057">
    <property type="entry name" value="Homeodomain-like_sf"/>
</dbReference>
<dbReference type="Gene3D" id="1.10.357.10">
    <property type="entry name" value="Tetracycline Repressor, domain 2"/>
    <property type="match status" value="1"/>
</dbReference>
<keyword evidence="5" id="KW-1185">Reference proteome</keyword>
<comment type="caution">
    <text evidence="4">The sequence shown here is derived from an EMBL/GenBank/DDBJ whole genome shotgun (WGS) entry which is preliminary data.</text>
</comment>
<dbReference type="SUPFAM" id="SSF48498">
    <property type="entry name" value="Tetracyclin repressor-like, C-terminal domain"/>
    <property type="match status" value="1"/>
</dbReference>
<reference evidence="5" key="1">
    <citation type="journal article" date="2019" name="Int. J. Syst. Evol. Microbiol.">
        <title>The Global Catalogue of Microorganisms (GCM) 10K type strain sequencing project: providing services to taxonomists for standard genome sequencing and annotation.</title>
        <authorList>
            <consortium name="The Broad Institute Genomics Platform"/>
            <consortium name="The Broad Institute Genome Sequencing Center for Infectious Disease"/>
            <person name="Wu L."/>
            <person name="Ma J."/>
        </authorList>
    </citation>
    <scope>NUCLEOTIDE SEQUENCE [LARGE SCALE GENOMIC DNA]</scope>
    <source>
        <strain evidence="5">WYCCWR 12678</strain>
    </source>
</reference>
<accession>A0ABV9Q4D9</accession>
<dbReference type="Proteomes" id="UP001596002">
    <property type="component" value="Unassembled WGS sequence"/>
</dbReference>
<dbReference type="InterPro" id="IPR050109">
    <property type="entry name" value="HTH-type_TetR-like_transc_reg"/>
</dbReference>
<name>A0ABV9Q4D9_9BACL</name>
<evidence type="ECO:0000313" key="4">
    <source>
        <dbReference type="EMBL" id="MFC4768653.1"/>
    </source>
</evidence>
<dbReference type="PANTHER" id="PTHR30055:SF222">
    <property type="entry name" value="REGULATORY PROTEIN"/>
    <property type="match status" value="1"/>
</dbReference>
<dbReference type="InterPro" id="IPR036271">
    <property type="entry name" value="Tet_transcr_reg_TetR-rel_C_sf"/>
</dbReference>
<dbReference type="InterPro" id="IPR001647">
    <property type="entry name" value="HTH_TetR"/>
</dbReference>
<sequence>MKDKSTRQSPIHTNELADIDFNPDTELTEKHWQILEAAIRVFSEKGFSASRTSEVAKEAGVSEGTIFNYFKTKKDLLLGMLIPLFVRFFRPFVLSGVEKIFKSRTDRRIEDVLADLMRDRIRLAQNNLPLIKTVAIEAAFHPELLQPIKEKVLPKVIGIGTRFIREEVEKGTLRDVDSVSALRILMSMIAGYVVLRNVAPEVFGQEDEEVEIQRMVEIYLNGVKAKD</sequence>
<dbReference type="PRINTS" id="PR00455">
    <property type="entry name" value="HTHTETR"/>
</dbReference>
<evidence type="ECO:0000259" key="3">
    <source>
        <dbReference type="PROSITE" id="PS50977"/>
    </source>
</evidence>
<dbReference type="PROSITE" id="PS50977">
    <property type="entry name" value="HTH_TETR_2"/>
    <property type="match status" value="1"/>
</dbReference>
<dbReference type="EMBL" id="JBHSHC010000112">
    <property type="protein sequence ID" value="MFC4768653.1"/>
    <property type="molecule type" value="Genomic_DNA"/>
</dbReference>
<evidence type="ECO:0000256" key="1">
    <source>
        <dbReference type="ARBA" id="ARBA00023125"/>
    </source>
</evidence>
<feature type="DNA-binding region" description="H-T-H motif" evidence="2">
    <location>
        <begin position="51"/>
        <end position="70"/>
    </location>
</feature>
<dbReference type="PANTHER" id="PTHR30055">
    <property type="entry name" value="HTH-TYPE TRANSCRIPTIONAL REGULATOR RUTR"/>
    <property type="match status" value="1"/>
</dbReference>
<dbReference type="RefSeq" id="WP_380026603.1">
    <property type="nucleotide sequence ID" value="NZ_JBHSHC010000112.1"/>
</dbReference>
<gene>
    <name evidence="4" type="ORF">ACFO8Q_15015</name>
</gene>
<keyword evidence="1 2" id="KW-0238">DNA-binding</keyword>
<evidence type="ECO:0000313" key="5">
    <source>
        <dbReference type="Proteomes" id="UP001596002"/>
    </source>
</evidence>
<organism evidence="4 5">
    <name type="scientific">Effusibacillus consociatus</name>
    <dbReference type="NCBI Taxonomy" id="1117041"/>
    <lineage>
        <taxon>Bacteria</taxon>
        <taxon>Bacillati</taxon>
        <taxon>Bacillota</taxon>
        <taxon>Bacilli</taxon>
        <taxon>Bacillales</taxon>
        <taxon>Alicyclobacillaceae</taxon>
        <taxon>Effusibacillus</taxon>
    </lineage>
</organism>
<evidence type="ECO:0000256" key="2">
    <source>
        <dbReference type="PROSITE-ProRule" id="PRU00335"/>
    </source>
</evidence>
<feature type="domain" description="HTH tetR-type" evidence="3">
    <location>
        <begin position="28"/>
        <end position="88"/>
    </location>
</feature>